<dbReference type="InterPro" id="IPR001387">
    <property type="entry name" value="Cro/C1-type_HTH"/>
</dbReference>
<proteinExistence type="predicted"/>
<dbReference type="SUPFAM" id="SSF47413">
    <property type="entry name" value="lambda repressor-like DNA-binding domains"/>
    <property type="match status" value="1"/>
</dbReference>
<reference evidence="1 2" key="1">
    <citation type="submission" date="2018-06" db="EMBL/GenBank/DDBJ databases">
        <title>OYT1 Genome Sequencing.</title>
        <authorList>
            <person name="Kato S."/>
            <person name="Itoh T."/>
            <person name="Ohkuma M."/>
        </authorList>
    </citation>
    <scope>NUCLEOTIDE SEQUENCE [LARGE SCALE GENOMIC DNA]</scope>
    <source>
        <strain evidence="1 2">OYT1</strain>
    </source>
</reference>
<protein>
    <submittedName>
        <fullName evidence="1">XRE family Transcriptional regulator</fullName>
    </submittedName>
</protein>
<name>A0A2Z6GCJ2_9PROT</name>
<dbReference type="KEGG" id="fam:OYT1_ch1610"/>
<dbReference type="Proteomes" id="UP000033070">
    <property type="component" value="Chromosome"/>
</dbReference>
<gene>
    <name evidence="1" type="ORF">OYT1_ch1610</name>
</gene>
<organism evidence="1 2">
    <name type="scientific">Ferriphaselus amnicola</name>
    <dbReference type="NCBI Taxonomy" id="1188319"/>
    <lineage>
        <taxon>Bacteria</taxon>
        <taxon>Pseudomonadati</taxon>
        <taxon>Pseudomonadota</taxon>
        <taxon>Betaproteobacteria</taxon>
        <taxon>Nitrosomonadales</taxon>
        <taxon>Gallionellaceae</taxon>
        <taxon>Ferriphaselus</taxon>
    </lineage>
</organism>
<dbReference type="AlphaFoldDB" id="A0A2Z6GCJ2"/>
<dbReference type="InterPro" id="IPR010982">
    <property type="entry name" value="Lambda_DNA-bd_dom_sf"/>
</dbReference>
<dbReference type="STRING" id="1188319.OYT1_02460"/>
<evidence type="ECO:0000313" key="2">
    <source>
        <dbReference type="Proteomes" id="UP000033070"/>
    </source>
</evidence>
<dbReference type="Gene3D" id="1.10.260.40">
    <property type="entry name" value="lambda repressor-like DNA-binding domains"/>
    <property type="match status" value="1"/>
</dbReference>
<evidence type="ECO:0000313" key="1">
    <source>
        <dbReference type="EMBL" id="BBE51157.1"/>
    </source>
</evidence>
<dbReference type="CDD" id="cd00093">
    <property type="entry name" value="HTH_XRE"/>
    <property type="match status" value="1"/>
</dbReference>
<dbReference type="EMBL" id="AP018738">
    <property type="protein sequence ID" value="BBE51157.1"/>
    <property type="molecule type" value="Genomic_DNA"/>
</dbReference>
<keyword evidence="2" id="KW-1185">Reference proteome</keyword>
<dbReference type="GO" id="GO:0003677">
    <property type="term" value="F:DNA binding"/>
    <property type="evidence" value="ECO:0007669"/>
    <property type="project" value="InterPro"/>
</dbReference>
<accession>A0A2Z6GCJ2</accession>
<dbReference type="RefSeq" id="WP_197714072.1">
    <property type="nucleotide sequence ID" value="NZ_AP018738.1"/>
</dbReference>
<sequence length="113" mass="12338">MNTIGERLRLERERVGKNQTEFGAIGGVLKGAQINYEQDKRQPDAAYLSAIAESGADVLYILTGVRSTSVVSDLSYDEQALVGTYRMMAEETRATYKTIGSALAQSRSDEKVG</sequence>